<feature type="active site" evidence="3">
    <location>
        <position position="241"/>
    </location>
</feature>
<evidence type="ECO:0000256" key="1">
    <source>
        <dbReference type="ARBA" id="ARBA00009986"/>
    </source>
</evidence>
<accession>A0A1H8XXM7</accession>
<dbReference type="PROSITE" id="PS00070">
    <property type="entry name" value="ALDEHYDE_DEHYDR_CYS"/>
    <property type="match status" value="1"/>
</dbReference>
<dbReference type="InterPro" id="IPR029510">
    <property type="entry name" value="Ald_DH_CS_GLU"/>
</dbReference>
<dbReference type="Proteomes" id="UP000198582">
    <property type="component" value="Unassembled WGS sequence"/>
</dbReference>
<gene>
    <name evidence="6" type="ORF">SAMN04489732_109271</name>
</gene>
<dbReference type="AlphaFoldDB" id="A0A1H8XXM7"/>
<proteinExistence type="inferred from homology"/>
<dbReference type="PROSITE" id="PS00687">
    <property type="entry name" value="ALDEHYDE_DEHYDR_GLU"/>
    <property type="match status" value="1"/>
</dbReference>
<evidence type="ECO:0000259" key="5">
    <source>
        <dbReference type="Pfam" id="PF00171"/>
    </source>
</evidence>
<comment type="similarity">
    <text evidence="1 4">Belongs to the aldehyde dehydrogenase family.</text>
</comment>
<name>A0A1H8XXM7_9PSEU</name>
<dbReference type="Gene3D" id="3.40.309.10">
    <property type="entry name" value="Aldehyde Dehydrogenase, Chain A, domain 2"/>
    <property type="match status" value="1"/>
</dbReference>
<dbReference type="EMBL" id="FOEF01000009">
    <property type="protein sequence ID" value="SEP44645.1"/>
    <property type="molecule type" value="Genomic_DNA"/>
</dbReference>
<dbReference type="InterPro" id="IPR016160">
    <property type="entry name" value="Ald_DH_CS_CYS"/>
</dbReference>
<dbReference type="GO" id="GO:0016620">
    <property type="term" value="F:oxidoreductase activity, acting on the aldehyde or oxo group of donors, NAD or NADP as acceptor"/>
    <property type="evidence" value="ECO:0007669"/>
    <property type="project" value="InterPro"/>
</dbReference>
<dbReference type="PANTHER" id="PTHR11699">
    <property type="entry name" value="ALDEHYDE DEHYDROGENASE-RELATED"/>
    <property type="match status" value="1"/>
</dbReference>
<evidence type="ECO:0000256" key="4">
    <source>
        <dbReference type="RuleBase" id="RU003345"/>
    </source>
</evidence>
<dbReference type="InterPro" id="IPR016161">
    <property type="entry name" value="Ald_DH/histidinol_DH"/>
</dbReference>
<dbReference type="Pfam" id="PF00171">
    <property type="entry name" value="Aldedh"/>
    <property type="match status" value="1"/>
</dbReference>
<keyword evidence="7" id="KW-1185">Reference proteome</keyword>
<evidence type="ECO:0000313" key="7">
    <source>
        <dbReference type="Proteomes" id="UP000198582"/>
    </source>
</evidence>
<dbReference type="SUPFAM" id="SSF53720">
    <property type="entry name" value="ALDH-like"/>
    <property type="match status" value="1"/>
</dbReference>
<keyword evidence="2 4" id="KW-0560">Oxidoreductase</keyword>
<dbReference type="InterPro" id="IPR016162">
    <property type="entry name" value="Ald_DH_N"/>
</dbReference>
<dbReference type="InterPro" id="IPR016163">
    <property type="entry name" value="Ald_DH_C"/>
</dbReference>
<dbReference type="FunFam" id="3.40.605.10:FF:000007">
    <property type="entry name" value="NAD/NADP-dependent betaine aldehyde dehydrogenase"/>
    <property type="match status" value="1"/>
</dbReference>
<evidence type="ECO:0000313" key="6">
    <source>
        <dbReference type="EMBL" id="SEP44645.1"/>
    </source>
</evidence>
<reference evidence="6 7" key="1">
    <citation type="submission" date="2016-10" db="EMBL/GenBank/DDBJ databases">
        <authorList>
            <person name="de Groot N.N."/>
        </authorList>
    </citation>
    <scope>NUCLEOTIDE SEQUENCE [LARGE SCALE GENOMIC DNA]</scope>
    <source>
        <strain evidence="6 7">DSM 44993</strain>
    </source>
</reference>
<sequence length="470" mass="50223">MNDYVMTIDGRPAETAGTFDVLDPATGEVFAQAPNCTPAQLDAAMEAAERAWARWRREGLSVRRKALLDARRILDDHAGELAELLTREQGKPAREAAEEITDAQAWFTYYAEVEDPPQILQDDDSARVEIVRKPLGVVAAITPWNYPLTLASWKLAPALLAGNTVVLKPSPYTPLATLRFGRLLSDALPPGVVNVVSGKDPLGAWMTAHPVPRKISFTGSVATGKLVAAAAAADLKRTTLELGGNDPAILLDDADPVRITEKLFWSAFENNGQVCSAVKRVYAPASRYDDVVESLAAFAGSRVVGPGAAAGTDLGPLNNEPQFTRVRELVGDALTKGARAASGGTALERPGYFFAPTILADLDDGFRVVGEEQFGPVLPVVRYEDVDEVVRQVNASRYGLTGSVWSGDPDRADRVARELDAGTVFVNTHLALQPNQPFGGAKWSGIGVENGIAGLHGFSEPQVIHRAPGA</sequence>
<dbReference type="STRING" id="394193.SAMN04489732_109271"/>
<evidence type="ECO:0000256" key="2">
    <source>
        <dbReference type="ARBA" id="ARBA00023002"/>
    </source>
</evidence>
<feature type="domain" description="Aldehyde dehydrogenase" evidence="5">
    <location>
        <begin position="15"/>
        <end position="463"/>
    </location>
</feature>
<dbReference type="InterPro" id="IPR015590">
    <property type="entry name" value="Aldehyde_DH_dom"/>
</dbReference>
<evidence type="ECO:0000256" key="3">
    <source>
        <dbReference type="PROSITE-ProRule" id="PRU10007"/>
    </source>
</evidence>
<organism evidence="6 7">
    <name type="scientific">Amycolatopsis saalfeldensis</name>
    <dbReference type="NCBI Taxonomy" id="394193"/>
    <lineage>
        <taxon>Bacteria</taxon>
        <taxon>Bacillati</taxon>
        <taxon>Actinomycetota</taxon>
        <taxon>Actinomycetes</taxon>
        <taxon>Pseudonocardiales</taxon>
        <taxon>Pseudonocardiaceae</taxon>
        <taxon>Amycolatopsis</taxon>
    </lineage>
</organism>
<dbReference type="Gene3D" id="3.40.605.10">
    <property type="entry name" value="Aldehyde Dehydrogenase, Chain A, domain 1"/>
    <property type="match status" value="1"/>
</dbReference>
<dbReference type="CDD" id="cd07106">
    <property type="entry name" value="ALDH_AldA-AAD23400"/>
    <property type="match status" value="1"/>
</dbReference>
<protein>
    <submittedName>
        <fullName evidence="6">Acyl-CoA reductase</fullName>
    </submittedName>
</protein>
<dbReference type="InterPro" id="IPR044086">
    <property type="entry name" value="LUC3-like"/>
</dbReference>